<dbReference type="InParanoid" id="M0ZR10"/>
<proteinExistence type="predicted"/>
<dbReference type="EnsemblPlants" id="PGSC0003DMT400006239">
    <property type="protein sequence ID" value="PGSC0003DMT400006239"/>
    <property type="gene ID" value="PGSC0003DMG400002432"/>
</dbReference>
<sequence>MNYCIPNFFHESLSWAKSRVVLLQTEETCARHRQNHRVFFLVTSLLCKSNSKPE</sequence>
<evidence type="ECO:0000313" key="2">
    <source>
        <dbReference type="Proteomes" id="UP000011115"/>
    </source>
</evidence>
<organism evidence="1 2">
    <name type="scientific">Solanum tuberosum</name>
    <name type="common">Potato</name>
    <dbReference type="NCBI Taxonomy" id="4113"/>
    <lineage>
        <taxon>Eukaryota</taxon>
        <taxon>Viridiplantae</taxon>
        <taxon>Streptophyta</taxon>
        <taxon>Embryophyta</taxon>
        <taxon>Tracheophyta</taxon>
        <taxon>Spermatophyta</taxon>
        <taxon>Magnoliopsida</taxon>
        <taxon>eudicotyledons</taxon>
        <taxon>Gunneridae</taxon>
        <taxon>Pentapetalae</taxon>
        <taxon>asterids</taxon>
        <taxon>lamiids</taxon>
        <taxon>Solanales</taxon>
        <taxon>Solanaceae</taxon>
        <taxon>Solanoideae</taxon>
        <taxon>Solaneae</taxon>
        <taxon>Solanum</taxon>
    </lineage>
</organism>
<dbReference type="PaxDb" id="4113-PGSC0003DMT400006239"/>
<reference evidence="1" key="2">
    <citation type="submission" date="2015-06" db="UniProtKB">
        <authorList>
            <consortium name="EnsemblPlants"/>
        </authorList>
    </citation>
    <scope>IDENTIFICATION</scope>
    <source>
        <strain evidence="1">DM1-3 516 R44</strain>
    </source>
</reference>
<evidence type="ECO:0000313" key="1">
    <source>
        <dbReference type="EnsemblPlants" id="PGSC0003DMT400006239"/>
    </source>
</evidence>
<dbReference type="Proteomes" id="UP000011115">
    <property type="component" value="Unassembled WGS sequence"/>
</dbReference>
<keyword evidence="2" id="KW-1185">Reference proteome</keyword>
<accession>M0ZR10</accession>
<dbReference type="HOGENOM" id="CLU_3054172_0_0_1"/>
<protein>
    <submittedName>
        <fullName evidence="1">Uncharacterized protein</fullName>
    </submittedName>
</protein>
<name>M0ZR10_SOLTU</name>
<reference evidence="2" key="1">
    <citation type="journal article" date="2011" name="Nature">
        <title>Genome sequence and analysis of the tuber crop potato.</title>
        <authorList>
            <consortium name="The Potato Genome Sequencing Consortium"/>
        </authorList>
    </citation>
    <scope>NUCLEOTIDE SEQUENCE [LARGE SCALE GENOMIC DNA]</scope>
    <source>
        <strain evidence="2">cv. DM1-3 516 R44</strain>
    </source>
</reference>
<dbReference type="Gramene" id="PGSC0003DMT400006239">
    <property type="protein sequence ID" value="PGSC0003DMT400006239"/>
    <property type="gene ID" value="PGSC0003DMG400002432"/>
</dbReference>
<dbReference type="AlphaFoldDB" id="M0ZR10"/>